<feature type="domain" description="Zn(2)-C6 fungal-type" evidence="7">
    <location>
        <begin position="28"/>
        <end position="58"/>
    </location>
</feature>
<dbReference type="OrthoDB" id="3862662at2759"/>
<dbReference type="CDD" id="cd12148">
    <property type="entry name" value="fungal_TF_MHR"/>
    <property type="match status" value="1"/>
</dbReference>
<evidence type="ECO:0000256" key="5">
    <source>
        <dbReference type="ARBA" id="ARBA00023242"/>
    </source>
</evidence>
<name>A0A9P5CN16_CRYP1</name>
<evidence type="ECO:0000256" key="2">
    <source>
        <dbReference type="ARBA" id="ARBA00022723"/>
    </source>
</evidence>
<sequence length="538" mass="58461">MQGSTSLQLPASDPPSPSSDGGAKSSRVCLNCRRKKKKCDKKLPSCGRCTYSLEFCQHEDDQAASRSADPSARTSFESLGNINAPGSFAVSAFLGGQIGPANPTISPALFAPLGTTEDIHHFVSRSLAQIVGDRSTTESIIRYYFGTINAWFTIIESASFEERLEQMWAEPSAETGLLALCMLLIVRSPEETPAVSMQNSLYHAVKTLCGVVVAKLPLSTSLLQAHLLICLYELGHLMPQQAYLTLGTCITIVRAFGWLDESFWGQDQWIVRARELKLCSILWWTVVFLESGLQSEELGYPQVIPSLSFAIPFPETFDPILQLSQAGPEQYGGSIQESTYRFANDGDEKIETIVFPEAKSASLLSQVLVRTKPSSVPTLPRETLHAAIVDHARNIVSTPWKDGSRFAALSLAYTAMLKLNYPHLGLGRTSQPVFDPSDRSAVQSTIQVIDSICHNAQLITSSSGSLSFTGPLVPTLAHSMFLAAKVLVTTGGALAQGVDFSNKIQLLRGCLEVFAKRWKIAAMIVVGAERQTKRAVAG</sequence>
<dbReference type="InterPro" id="IPR036864">
    <property type="entry name" value="Zn2-C6_fun-type_DNA-bd_sf"/>
</dbReference>
<keyword evidence="5" id="KW-0539">Nucleus</keyword>
<dbReference type="GeneID" id="63837718"/>
<dbReference type="PROSITE" id="PS50048">
    <property type="entry name" value="ZN2_CY6_FUNGAL_2"/>
    <property type="match status" value="1"/>
</dbReference>
<dbReference type="GO" id="GO:0000981">
    <property type="term" value="F:DNA-binding transcription factor activity, RNA polymerase II-specific"/>
    <property type="evidence" value="ECO:0007669"/>
    <property type="project" value="InterPro"/>
</dbReference>
<keyword evidence="9" id="KW-1185">Reference proteome</keyword>
<evidence type="ECO:0000313" key="8">
    <source>
        <dbReference type="EMBL" id="KAF3764703.1"/>
    </source>
</evidence>
<dbReference type="Pfam" id="PF00172">
    <property type="entry name" value="Zn_clus"/>
    <property type="match status" value="1"/>
</dbReference>
<dbReference type="RefSeq" id="XP_040775664.1">
    <property type="nucleotide sequence ID" value="XM_040920589.1"/>
</dbReference>
<gene>
    <name evidence="8" type="ORF">M406DRAFT_331026</name>
</gene>
<dbReference type="SMART" id="SM00066">
    <property type="entry name" value="GAL4"/>
    <property type="match status" value="1"/>
</dbReference>
<dbReference type="GO" id="GO:0005634">
    <property type="term" value="C:nucleus"/>
    <property type="evidence" value="ECO:0007669"/>
    <property type="project" value="UniProtKB-SubCell"/>
</dbReference>
<evidence type="ECO:0000256" key="4">
    <source>
        <dbReference type="ARBA" id="ARBA00023163"/>
    </source>
</evidence>
<feature type="region of interest" description="Disordered" evidence="6">
    <location>
        <begin position="1"/>
        <end position="27"/>
    </location>
</feature>
<dbReference type="PANTHER" id="PTHR47338:SF20">
    <property type="entry name" value="ZN(II)2CYS6 TRANSCRIPTION FACTOR (EUROFUNG)"/>
    <property type="match status" value="1"/>
</dbReference>
<keyword evidence="2" id="KW-0479">Metal-binding</keyword>
<dbReference type="GO" id="GO:0003677">
    <property type="term" value="F:DNA binding"/>
    <property type="evidence" value="ECO:0007669"/>
    <property type="project" value="InterPro"/>
</dbReference>
<keyword evidence="4" id="KW-0804">Transcription</keyword>
<dbReference type="InterPro" id="IPR001138">
    <property type="entry name" value="Zn2Cys6_DnaBD"/>
</dbReference>
<reference evidence="8" key="1">
    <citation type="journal article" date="2020" name="Phytopathology">
        <title>Genome sequence of the chestnut blight fungus Cryphonectria parasitica EP155: A fundamental resource for an archetypical invasive plant pathogen.</title>
        <authorList>
            <person name="Crouch J.A."/>
            <person name="Dawe A."/>
            <person name="Aerts A."/>
            <person name="Barry K."/>
            <person name="Churchill A.C.L."/>
            <person name="Grimwood J."/>
            <person name="Hillman B."/>
            <person name="Milgroom M.G."/>
            <person name="Pangilinan J."/>
            <person name="Smith M."/>
            <person name="Salamov A."/>
            <person name="Schmutz J."/>
            <person name="Yadav J."/>
            <person name="Grigoriev I.V."/>
            <person name="Nuss D."/>
        </authorList>
    </citation>
    <scope>NUCLEOTIDE SEQUENCE</scope>
    <source>
        <strain evidence="8">EP155</strain>
    </source>
</reference>
<evidence type="ECO:0000256" key="6">
    <source>
        <dbReference type="SAM" id="MobiDB-lite"/>
    </source>
</evidence>
<dbReference type="Proteomes" id="UP000803844">
    <property type="component" value="Unassembled WGS sequence"/>
</dbReference>
<dbReference type="Gene3D" id="4.10.240.10">
    <property type="entry name" value="Zn(2)-C6 fungal-type DNA-binding domain"/>
    <property type="match status" value="1"/>
</dbReference>
<dbReference type="PANTHER" id="PTHR47338">
    <property type="entry name" value="ZN(II)2CYS6 TRANSCRIPTION FACTOR (EUROFUNG)-RELATED"/>
    <property type="match status" value="1"/>
</dbReference>
<evidence type="ECO:0000256" key="1">
    <source>
        <dbReference type="ARBA" id="ARBA00004123"/>
    </source>
</evidence>
<evidence type="ECO:0000313" key="9">
    <source>
        <dbReference type="Proteomes" id="UP000803844"/>
    </source>
</evidence>
<evidence type="ECO:0000256" key="3">
    <source>
        <dbReference type="ARBA" id="ARBA00023015"/>
    </source>
</evidence>
<accession>A0A9P5CN16</accession>
<dbReference type="GO" id="GO:0008270">
    <property type="term" value="F:zinc ion binding"/>
    <property type="evidence" value="ECO:0007669"/>
    <property type="project" value="InterPro"/>
</dbReference>
<dbReference type="InterPro" id="IPR007219">
    <property type="entry name" value="XnlR_reg_dom"/>
</dbReference>
<proteinExistence type="predicted"/>
<comment type="subcellular location">
    <subcellularLocation>
        <location evidence="1">Nucleus</location>
    </subcellularLocation>
</comment>
<comment type="caution">
    <text evidence="8">The sequence shown here is derived from an EMBL/GenBank/DDBJ whole genome shotgun (WGS) entry which is preliminary data.</text>
</comment>
<dbReference type="SUPFAM" id="SSF57701">
    <property type="entry name" value="Zn2/Cys6 DNA-binding domain"/>
    <property type="match status" value="1"/>
</dbReference>
<dbReference type="EMBL" id="MU032348">
    <property type="protein sequence ID" value="KAF3764703.1"/>
    <property type="molecule type" value="Genomic_DNA"/>
</dbReference>
<protein>
    <recommendedName>
        <fullName evidence="7">Zn(2)-C6 fungal-type domain-containing protein</fullName>
    </recommendedName>
</protein>
<evidence type="ECO:0000259" key="7">
    <source>
        <dbReference type="PROSITE" id="PS50048"/>
    </source>
</evidence>
<dbReference type="GO" id="GO:0006351">
    <property type="term" value="P:DNA-templated transcription"/>
    <property type="evidence" value="ECO:0007669"/>
    <property type="project" value="InterPro"/>
</dbReference>
<dbReference type="InterPro" id="IPR050815">
    <property type="entry name" value="TF_fung"/>
</dbReference>
<keyword evidence="3" id="KW-0805">Transcription regulation</keyword>
<organism evidence="8 9">
    <name type="scientific">Cryphonectria parasitica (strain ATCC 38755 / EP155)</name>
    <dbReference type="NCBI Taxonomy" id="660469"/>
    <lineage>
        <taxon>Eukaryota</taxon>
        <taxon>Fungi</taxon>
        <taxon>Dikarya</taxon>
        <taxon>Ascomycota</taxon>
        <taxon>Pezizomycotina</taxon>
        <taxon>Sordariomycetes</taxon>
        <taxon>Sordariomycetidae</taxon>
        <taxon>Diaporthales</taxon>
        <taxon>Cryphonectriaceae</taxon>
        <taxon>Cryphonectria-Endothia species complex</taxon>
        <taxon>Cryphonectria</taxon>
    </lineage>
</organism>
<dbReference type="Pfam" id="PF04082">
    <property type="entry name" value="Fungal_trans"/>
    <property type="match status" value="1"/>
</dbReference>
<dbReference type="AlphaFoldDB" id="A0A9P5CN16"/>